<dbReference type="Gene3D" id="2.60.120.260">
    <property type="entry name" value="Galactose-binding domain-like"/>
    <property type="match status" value="2"/>
</dbReference>
<evidence type="ECO:0000256" key="5">
    <source>
        <dbReference type="SAM" id="SignalP"/>
    </source>
</evidence>
<keyword evidence="2" id="KW-0677">Repeat</keyword>
<comment type="caution">
    <text evidence="4">Lacks conserved residue(s) required for the propagation of feature annotation.</text>
</comment>
<evidence type="ECO:0000259" key="6">
    <source>
        <dbReference type="PROSITE" id="PS50026"/>
    </source>
</evidence>
<dbReference type="STRING" id="4781.A0A0P1AWZ5"/>
<dbReference type="InterPro" id="IPR000742">
    <property type="entry name" value="EGF"/>
</dbReference>
<evidence type="ECO:0000313" key="8">
    <source>
        <dbReference type="Proteomes" id="UP000054928"/>
    </source>
</evidence>
<name>A0A0P1AWZ5_PLAHL</name>
<dbReference type="InterPro" id="IPR013111">
    <property type="entry name" value="EGF_extracell"/>
</dbReference>
<keyword evidence="3 4" id="KW-1015">Disulfide bond</keyword>
<feature type="chain" id="PRO_5006058997" evidence="5">
    <location>
        <begin position="26"/>
        <end position="317"/>
    </location>
</feature>
<dbReference type="PROSITE" id="PS01186">
    <property type="entry name" value="EGF_2"/>
    <property type="match status" value="1"/>
</dbReference>
<feature type="non-terminal residue" evidence="7">
    <location>
        <position position="317"/>
    </location>
</feature>
<dbReference type="PROSITE" id="PS00022">
    <property type="entry name" value="EGF_1"/>
    <property type="match status" value="1"/>
</dbReference>
<dbReference type="PROSITE" id="PS50026">
    <property type="entry name" value="EGF_3"/>
    <property type="match status" value="1"/>
</dbReference>
<reference evidence="8" key="1">
    <citation type="submission" date="2014-09" db="EMBL/GenBank/DDBJ databases">
        <authorList>
            <person name="Sharma Rahul"/>
            <person name="Thines Marco"/>
        </authorList>
    </citation>
    <scope>NUCLEOTIDE SEQUENCE [LARGE SCALE GENOMIC DNA]</scope>
</reference>
<keyword evidence="8" id="KW-1185">Reference proteome</keyword>
<evidence type="ECO:0000256" key="2">
    <source>
        <dbReference type="ARBA" id="ARBA00022737"/>
    </source>
</evidence>
<dbReference type="Proteomes" id="UP000054928">
    <property type="component" value="Unassembled WGS sequence"/>
</dbReference>
<feature type="disulfide bond" evidence="4">
    <location>
        <begin position="97"/>
        <end position="106"/>
    </location>
</feature>
<keyword evidence="5" id="KW-0732">Signal</keyword>
<dbReference type="PANTHER" id="PTHR11219">
    <property type="entry name" value="TENEURIN AND N-ACETYLGLUCOSAMINE-1-PHOSPHODIESTER ALPHA-N-ACETYLGLUCOSAMINIDASE"/>
    <property type="match status" value="1"/>
</dbReference>
<accession>A0A0P1AWZ5</accession>
<evidence type="ECO:0000256" key="4">
    <source>
        <dbReference type="PROSITE-ProRule" id="PRU00076"/>
    </source>
</evidence>
<feature type="domain" description="EGF-like" evidence="6">
    <location>
        <begin position="74"/>
        <end position="107"/>
    </location>
</feature>
<dbReference type="EMBL" id="CCYD01001913">
    <property type="protein sequence ID" value="CEG46085.1"/>
    <property type="molecule type" value="Genomic_DNA"/>
</dbReference>
<organism evidence="7 8">
    <name type="scientific">Plasmopara halstedii</name>
    <name type="common">Downy mildew of sunflower</name>
    <dbReference type="NCBI Taxonomy" id="4781"/>
    <lineage>
        <taxon>Eukaryota</taxon>
        <taxon>Sar</taxon>
        <taxon>Stramenopiles</taxon>
        <taxon>Oomycota</taxon>
        <taxon>Peronosporomycetes</taxon>
        <taxon>Peronosporales</taxon>
        <taxon>Peronosporaceae</taxon>
        <taxon>Plasmopara</taxon>
    </lineage>
</organism>
<dbReference type="OMA" id="NTNIKEY"/>
<dbReference type="PANTHER" id="PTHR11219:SF69">
    <property type="entry name" value="TENEURIN-A"/>
    <property type="match status" value="1"/>
</dbReference>
<dbReference type="InterPro" id="IPR051216">
    <property type="entry name" value="Teneurin"/>
</dbReference>
<dbReference type="Pfam" id="PF07974">
    <property type="entry name" value="EGF_2"/>
    <property type="match status" value="1"/>
</dbReference>
<evidence type="ECO:0000256" key="1">
    <source>
        <dbReference type="ARBA" id="ARBA00022536"/>
    </source>
</evidence>
<sequence>MGRALEIEWILFVLHVLSIIQIANAACANSCSGHGRCGSSNQCICDADWALAPDCSMRRCPVGVAWTDKARTTNLAHAHAECSNRGVCDYSRGECTCFDGYSGAACQRLRCPSNCSGHGMCYSSAILALRYGPDSLPNVAGDGVGPVYSNWEKDSVSSCMCDMGYTGPDCSQLMCAKNDDPLTTGQVHRQIQIQVGADASSNLALAGLIQVRFLGDVAAFDVAAAADSAHEQACAQAIMNLRSVLKASCTITSVDPVTRGAIYTVTFQEWVHLGGENNLLFHTGNPPLSSFTCDLTKVTSLNLPSCVISDVTTANVI</sequence>
<evidence type="ECO:0000313" key="7">
    <source>
        <dbReference type="EMBL" id="CEG46085.1"/>
    </source>
</evidence>
<dbReference type="OrthoDB" id="6130531at2759"/>
<protein>
    <submittedName>
        <fullName evidence="7">Teneurin-1 and related extracellular matrix proteins, contain EGF-like repeats</fullName>
    </submittedName>
</protein>
<evidence type="ECO:0000256" key="3">
    <source>
        <dbReference type="ARBA" id="ARBA00023157"/>
    </source>
</evidence>
<proteinExistence type="predicted"/>
<dbReference type="Gene3D" id="2.10.25.10">
    <property type="entry name" value="Laminin"/>
    <property type="match status" value="1"/>
</dbReference>
<keyword evidence="1 4" id="KW-0245">EGF-like domain</keyword>
<feature type="signal peptide" evidence="5">
    <location>
        <begin position="1"/>
        <end position="25"/>
    </location>
</feature>
<dbReference type="SMART" id="SM00181">
    <property type="entry name" value="EGF"/>
    <property type="match status" value="3"/>
</dbReference>
<dbReference type="GeneID" id="36397462"/>
<dbReference type="AlphaFoldDB" id="A0A0P1AWZ5"/>
<dbReference type="RefSeq" id="XP_024582454.1">
    <property type="nucleotide sequence ID" value="XM_024716903.1"/>
</dbReference>